<gene>
    <name evidence="2" type="primary">hlpB</name>
    <name evidence="2" type="ORF">NCTC10801_02494</name>
</gene>
<dbReference type="PROSITE" id="PS51257">
    <property type="entry name" value="PROKAR_LIPOPROTEIN"/>
    <property type="match status" value="1"/>
</dbReference>
<evidence type="ECO:0000313" key="2">
    <source>
        <dbReference type="EMBL" id="SUT95547.1"/>
    </source>
</evidence>
<feature type="signal peptide" evidence="1">
    <location>
        <begin position="1"/>
        <end position="21"/>
    </location>
</feature>
<organism evidence="2 3">
    <name type="scientific">[Actinobacillus] rossii</name>
    <dbReference type="NCBI Taxonomy" id="123820"/>
    <lineage>
        <taxon>Bacteria</taxon>
        <taxon>Pseudomonadati</taxon>
        <taxon>Pseudomonadota</taxon>
        <taxon>Gammaproteobacteria</taxon>
        <taxon>Pasteurellales</taxon>
        <taxon>Pasteurellaceae</taxon>
    </lineage>
</organism>
<feature type="chain" id="PRO_5016987353" evidence="1">
    <location>
        <begin position="22"/>
        <end position="158"/>
    </location>
</feature>
<evidence type="ECO:0000256" key="1">
    <source>
        <dbReference type="SAM" id="SignalP"/>
    </source>
</evidence>
<keyword evidence="1" id="KW-0732">Signal</keyword>
<reference evidence="2 3" key="1">
    <citation type="submission" date="2018-06" db="EMBL/GenBank/DDBJ databases">
        <authorList>
            <consortium name="Pathogen Informatics"/>
            <person name="Doyle S."/>
        </authorList>
    </citation>
    <scope>NUCLEOTIDE SEQUENCE [LARGE SCALE GENOMIC DNA]</scope>
    <source>
        <strain evidence="2 3">NCTC10801</strain>
    </source>
</reference>
<dbReference type="AlphaFoldDB" id="A0A380U2X1"/>
<accession>A0A380U2X1</accession>
<evidence type="ECO:0000313" key="3">
    <source>
        <dbReference type="Proteomes" id="UP000254649"/>
    </source>
</evidence>
<keyword evidence="3" id="KW-1185">Reference proteome</keyword>
<dbReference type="EMBL" id="UFRQ01000003">
    <property type="protein sequence ID" value="SUT95547.1"/>
    <property type="molecule type" value="Genomic_DNA"/>
</dbReference>
<keyword evidence="2" id="KW-0449">Lipoprotein</keyword>
<name>A0A380U2X1_9PAST</name>
<proteinExistence type="predicted"/>
<protein>
    <submittedName>
        <fullName evidence="2">Lipoprotein HlpB</fullName>
    </submittedName>
</protein>
<sequence length="158" mass="17372">MNKFIKFAATLILALGITACGDDPKADYKKMLDWNQQQQTTQQQLLGEFQTALSQVKTPEEIEPILKKYEDGAKAVIASLDKVDVKSKEIKELKDKSKALLSLSVEVTSKSAKAMVKPLTDEEKAALQTQVNELQTSAKALAELDKSLAQKYGDAAKK</sequence>
<dbReference type="Proteomes" id="UP000254649">
    <property type="component" value="Unassembled WGS sequence"/>
</dbReference>
<dbReference type="OrthoDB" id="5678313at2"/>